<comment type="caution">
    <text evidence="1">The sequence shown here is derived from an EMBL/GenBank/DDBJ whole genome shotgun (WGS) entry which is preliminary data.</text>
</comment>
<accession>A0A4Y7SBJ4</accession>
<dbReference type="EMBL" id="QPFP01000209">
    <property type="protein sequence ID" value="TEB19049.1"/>
    <property type="molecule type" value="Genomic_DNA"/>
</dbReference>
<name>A0A4Y7SBJ4_COPMI</name>
<keyword evidence="2" id="KW-1185">Reference proteome</keyword>
<protein>
    <submittedName>
        <fullName evidence="1">Uncharacterized protein</fullName>
    </submittedName>
</protein>
<gene>
    <name evidence="1" type="ORF">FA13DRAFT_491392</name>
</gene>
<dbReference type="Proteomes" id="UP000298030">
    <property type="component" value="Unassembled WGS sequence"/>
</dbReference>
<reference evidence="1 2" key="1">
    <citation type="journal article" date="2019" name="Nat. Ecol. Evol.">
        <title>Megaphylogeny resolves global patterns of mushroom evolution.</title>
        <authorList>
            <person name="Varga T."/>
            <person name="Krizsan K."/>
            <person name="Foldi C."/>
            <person name="Dima B."/>
            <person name="Sanchez-Garcia M."/>
            <person name="Sanchez-Ramirez S."/>
            <person name="Szollosi G.J."/>
            <person name="Szarkandi J.G."/>
            <person name="Papp V."/>
            <person name="Albert L."/>
            <person name="Andreopoulos W."/>
            <person name="Angelini C."/>
            <person name="Antonin V."/>
            <person name="Barry K.W."/>
            <person name="Bougher N.L."/>
            <person name="Buchanan P."/>
            <person name="Buyck B."/>
            <person name="Bense V."/>
            <person name="Catcheside P."/>
            <person name="Chovatia M."/>
            <person name="Cooper J."/>
            <person name="Damon W."/>
            <person name="Desjardin D."/>
            <person name="Finy P."/>
            <person name="Geml J."/>
            <person name="Haridas S."/>
            <person name="Hughes K."/>
            <person name="Justo A."/>
            <person name="Karasinski D."/>
            <person name="Kautmanova I."/>
            <person name="Kiss B."/>
            <person name="Kocsube S."/>
            <person name="Kotiranta H."/>
            <person name="LaButti K.M."/>
            <person name="Lechner B.E."/>
            <person name="Liimatainen K."/>
            <person name="Lipzen A."/>
            <person name="Lukacs Z."/>
            <person name="Mihaltcheva S."/>
            <person name="Morgado L.N."/>
            <person name="Niskanen T."/>
            <person name="Noordeloos M.E."/>
            <person name="Ohm R.A."/>
            <person name="Ortiz-Santana B."/>
            <person name="Ovrebo C."/>
            <person name="Racz N."/>
            <person name="Riley R."/>
            <person name="Savchenko A."/>
            <person name="Shiryaev A."/>
            <person name="Soop K."/>
            <person name="Spirin V."/>
            <person name="Szebenyi C."/>
            <person name="Tomsovsky M."/>
            <person name="Tulloss R.E."/>
            <person name="Uehling J."/>
            <person name="Grigoriev I.V."/>
            <person name="Vagvolgyi C."/>
            <person name="Papp T."/>
            <person name="Martin F.M."/>
            <person name="Miettinen O."/>
            <person name="Hibbett D.S."/>
            <person name="Nagy L.G."/>
        </authorList>
    </citation>
    <scope>NUCLEOTIDE SEQUENCE [LARGE SCALE GENOMIC DNA]</scope>
    <source>
        <strain evidence="1 2">FP101781</strain>
    </source>
</reference>
<proteinExistence type="predicted"/>
<evidence type="ECO:0000313" key="2">
    <source>
        <dbReference type="Proteomes" id="UP000298030"/>
    </source>
</evidence>
<evidence type="ECO:0000313" key="1">
    <source>
        <dbReference type="EMBL" id="TEB19049.1"/>
    </source>
</evidence>
<dbReference type="AlphaFoldDB" id="A0A4Y7SBJ4"/>
<organism evidence="1 2">
    <name type="scientific">Coprinellus micaceus</name>
    <name type="common">Glistening ink-cap mushroom</name>
    <name type="synonym">Coprinus micaceus</name>
    <dbReference type="NCBI Taxonomy" id="71717"/>
    <lineage>
        <taxon>Eukaryota</taxon>
        <taxon>Fungi</taxon>
        <taxon>Dikarya</taxon>
        <taxon>Basidiomycota</taxon>
        <taxon>Agaricomycotina</taxon>
        <taxon>Agaricomycetes</taxon>
        <taxon>Agaricomycetidae</taxon>
        <taxon>Agaricales</taxon>
        <taxon>Agaricineae</taxon>
        <taxon>Psathyrellaceae</taxon>
        <taxon>Coprinellus</taxon>
    </lineage>
</organism>
<sequence>MALTTGTIEISGLGDTPPPLYLTASQVLQDEPRMTRLKDRPGIQTGHLGLGWVRSPKALLQNRSDKLLRGSAADEKPLWGFELLETWSSAL</sequence>